<evidence type="ECO:0000256" key="1">
    <source>
        <dbReference type="ARBA" id="ARBA00010216"/>
    </source>
</evidence>
<dbReference type="AlphaFoldDB" id="F2UQ00"/>
<gene>
    <name evidence="3" type="ORF">PTSG_10813</name>
</gene>
<dbReference type="STRING" id="946362.F2UQ00"/>
<dbReference type="PANTHER" id="PTHR12444:SF8">
    <property type="entry name" value="PROTEIN EFR3 HOMOLOG CMP44E"/>
    <property type="match status" value="1"/>
</dbReference>
<protein>
    <submittedName>
        <fullName evidence="3">Uncharacterized protein</fullName>
    </submittedName>
</protein>
<dbReference type="EMBL" id="GL832988">
    <property type="protein sequence ID" value="EGD79830.1"/>
    <property type="molecule type" value="Genomic_DNA"/>
</dbReference>
<dbReference type="OrthoDB" id="19232at2759"/>
<dbReference type="InterPro" id="IPR049152">
    <property type="entry name" value="EFR3-like_ARM"/>
</dbReference>
<reference evidence="3" key="1">
    <citation type="submission" date="2009-08" db="EMBL/GenBank/DDBJ databases">
        <title>Annotation of Salpingoeca rosetta.</title>
        <authorList>
            <consortium name="The Broad Institute Genome Sequencing Platform"/>
            <person name="Russ C."/>
            <person name="Cuomo C."/>
            <person name="Burger G."/>
            <person name="Gray M.W."/>
            <person name="Holland P.W.H."/>
            <person name="King N."/>
            <person name="Lang F.B.F."/>
            <person name="Roger A.J."/>
            <person name="Ruiz-Trillo I."/>
            <person name="Young S.K."/>
            <person name="Zeng Q."/>
            <person name="Gargeya S."/>
            <person name="Alvarado L."/>
            <person name="Berlin A."/>
            <person name="Chapman S.B."/>
            <person name="Chen Z."/>
            <person name="Freedman E."/>
            <person name="Gellesch M."/>
            <person name="Goldberg J."/>
            <person name="Griggs A."/>
            <person name="Gujja S."/>
            <person name="Heilman E."/>
            <person name="Heiman D."/>
            <person name="Howarth C."/>
            <person name="Mehta T."/>
            <person name="Neiman D."/>
            <person name="Pearson M."/>
            <person name="Roberts A."/>
            <person name="Saif S."/>
            <person name="Shea T."/>
            <person name="Shenoy N."/>
            <person name="Sisk P."/>
            <person name="Stolte C."/>
            <person name="Sykes S."/>
            <person name="White J."/>
            <person name="Yandava C."/>
            <person name="Haas B."/>
            <person name="Nusbaum C."/>
            <person name="Birren B."/>
        </authorList>
    </citation>
    <scope>NUCLEOTIDE SEQUENCE [LARGE SCALE GENOMIC DNA]</scope>
    <source>
        <strain evidence="3">ATCC 50818</strain>
    </source>
</reference>
<dbReference type="KEGG" id="sre:PTSG_10813"/>
<dbReference type="PANTHER" id="PTHR12444">
    <property type="entry name" value="PROTEIN EFR3 HOMOLOG CMP44E"/>
    <property type="match status" value="1"/>
</dbReference>
<dbReference type="InterPro" id="IPR051851">
    <property type="entry name" value="EFR3_Homologs"/>
</dbReference>
<feature type="compositionally biased region" description="Low complexity" evidence="2">
    <location>
        <begin position="487"/>
        <end position="498"/>
    </location>
</feature>
<dbReference type="GO" id="GO:0072659">
    <property type="term" value="P:protein localization to plasma membrane"/>
    <property type="evidence" value="ECO:0007669"/>
    <property type="project" value="TreeGrafter"/>
</dbReference>
<proteinExistence type="inferred from homology"/>
<dbReference type="InParanoid" id="F2UQ00"/>
<dbReference type="InterPro" id="IPR016024">
    <property type="entry name" value="ARM-type_fold"/>
</dbReference>
<feature type="region of interest" description="Disordered" evidence="2">
    <location>
        <begin position="471"/>
        <end position="502"/>
    </location>
</feature>
<accession>F2UQ00</accession>
<sequence length="643" mass="71168">MSSCFQCKSLSARRVDRVFPRDDTNVPRRDALQHLSWYCLSHARKLPKISRYLARRIKAAEARGQHSRVSVGLQIFDELIRKCHTEARLFLQQYLLVLLDLLTSEHPYHAVAVESFERFAGIDADTPVYRHMCADFIRVFSSLCWCTEAPQDSDEAVRMSGLRGLAAIVEKDRDTASESALYDEYSLGQVIPALLFNVTKGDHLTPASLIIRRRSGSDIEGGDEQELPSDPPQLASRVLQIICEHATLATAKAILRPLFGYLADFGLWEEREDGVASYAITLVLSSLEGQLVHIVCTELVRHLNSRDTLGPLAKRSIIKAISTVCASVSSIPFTYVLDIYNAILAHLRKPLPNATAADAQLLEDSIVAACADVASTLPPMQKTEILITIFTKVATTHEAKAKHQLIECARGAANTLEVQSLSSALPDALLKPLLQTTIHSDEDVQTSSTALLFDLLQCPLEVSPSHAITTSSLSAQRSNDSRRSDETTLTATTTATATGRSPTRLQRKVVRLLDLDGIRGDAVQQIATLEYNHPESVGDVEKEETRRRPQLRPIIRVDSADDVDSEREQRREHPDITFAQLCPWRTGPPAFNIRPTDADVFKNIGDMKVADIAARVLKHRSAPHVCSLLSSDWKPITASPLPF</sequence>
<name>F2UQ00_SALR5</name>
<evidence type="ECO:0000313" key="3">
    <source>
        <dbReference type="EMBL" id="EGD79830.1"/>
    </source>
</evidence>
<dbReference type="Proteomes" id="UP000007799">
    <property type="component" value="Unassembled WGS sequence"/>
</dbReference>
<organism evidence="4">
    <name type="scientific">Salpingoeca rosetta (strain ATCC 50818 / BSB-021)</name>
    <dbReference type="NCBI Taxonomy" id="946362"/>
    <lineage>
        <taxon>Eukaryota</taxon>
        <taxon>Choanoflagellata</taxon>
        <taxon>Craspedida</taxon>
        <taxon>Salpingoecidae</taxon>
        <taxon>Salpingoeca</taxon>
    </lineage>
</organism>
<dbReference type="SUPFAM" id="SSF48371">
    <property type="entry name" value="ARM repeat"/>
    <property type="match status" value="1"/>
</dbReference>
<dbReference type="Pfam" id="PF21052">
    <property type="entry name" value="EFR3_ARM"/>
    <property type="match status" value="1"/>
</dbReference>
<feature type="region of interest" description="Disordered" evidence="2">
    <location>
        <begin position="534"/>
        <end position="572"/>
    </location>
</feature>
<evidence type="ECO:0000256" key="2">
    <source>
        <dbReference type="SAM" id="MobiDB-lite"/>
    </source>
</evidence>
<comment type="similarity">
    <text evidence="1">Belongs to the EFR3 family.</text>
</comment>
<dbReference type="GO" id="GO:0005886">
    <property type="term" value="C:plasma membrane"/>
    <property type="evidence" value="ECO:0007669"/>
    <property type="project" value="TreeGrafter"/>
</dbReference>
<dbReference type="GeneID" id="16069317"/>
<dbReference type="FunCoup" id="F2UQ00">
    <property type="interactions" value="1111"/>
</dbReference>
<keyword evidence="4" id="KW-1185">Reference proteome</keyword>
<dbReference type="RefSeq" id="XP_004988778.1">
    <property type="nucleotide sequence ID" value="XM_004988721.1"/>
</dbReference>
<dbReference type="eggNOG" id="KOG1877">
    <property type="taxonomic scope" value="Eukaryota"/>
</dbReference>
<evidence type="ECO:0000313" key="4">
    <source>
        <dbReference type="Proteomes" id="UP000007799"/>
    </source>
</evidence>